<comment type="caution">
    <text evidence="2">The sequence shown here is derived from an EMBL/GenBank/DDBJ whole genome shotgun (WGS) entry which is preliminary data.</text>
</comment>
<gene>
    <name evidence="2" type="ORF">Aco03nite_047880</name>
</gene>
<feature type="transmembrane region" description="Helical" evidence="1">
    <location>
        <begin position="12"/>
        <end position="32"/>
    </location>
</feature>
<evidence type="ECO:0000313" key="2">
    <source>
        <dbReference type="EMBL" id="GID56384.1"/>
    </source>
</evidence>
<feature type="transmembrane region" description="Helical" evidence="1">
    <location>
        <begin position="84"/>
        <end position="108"/>
    </location>
</feature>
<feature type="transmembrane region" description="Helical" evidence="1">
    <location>
        <begin position="153"/>
        <end position="172"/>
    </location>
</feature>
<protein>
    <recommendedName>
        <fullName evidence="4">ABC transporter</fullName>
    </recommendedName>
</protein>
<feature type="transmembrane region" description="Helical" evidence="1">
    <location>
        <begin position="192"/>
        <end position="210"/>
    </location>
</feature>
<keyword evidence="1" id="KW-0812">Transmembrane</keyword>
<reference evidence="2 3" key="1">
    <citation type="submission" date="2021-01" db="EMBL/GenBank/DDBJ databases">
        <title>Whole genome shotgun sequence of Actinoplanes couchii NBRC 106145.</title>
        <authorList>
            <person name="Komaki H."/>
            <person name="Tamura T."/>
        </authorList>
    </citation>
    <scope>NUCLEOTIDE SEQUENCE [LARGE SCALE GENOMIC DNA]</scope>
    <source>
        <strain evidence="2 3">NBRC 106145</strain>
    </source>
</reference>
<sequence>MVALIRYQLAAVVHGQRYVAPLLFFGIVLTVFTVNDGGLLTNTYVVSASTLLISMCWLTVTIVNHEDPVRRSIQSVTAGGAGRVLAAEMLLALLSGVVLLGFGLAFPILLGQHRWGGADLAAGALAQLNCAVTGIAIGVVCSRLVVPRPGWSLLLALVVVIAVPLIPGLPPVNPVLTMMSGTRPAAEMLPTLTVHLAVSILVAAGCVALTRHVASRHD</sequence>
<keyword evidence="1" id="KW-1133">Transmembrane helix</keyword>
<dbReference type="EMBL" id="BOMG01000057">
    <property type="protein sequence ID" value="GID56384.1"/>
    <property type="molecule type" value="Genomic_DNA"/>
</dbReference>
<keyword evidence="3" id="KW-1185">Reference proteome</keyword>
<evidence type="ECO:0000256" key="1">
    <source>
        <dbReference type="SAM" id="Phobius"/>
    </source>
</evidence>
<feature type="transmembrane region" description="Helical" evidence="1">
    <location>
        <begin position="120"/>
        <end position="141"/>
    </location>
</feature>
<accession>A0ABQ3XD23</accession>
<evidence type="ECO:0008006" key="4">
    <source>
        <dbReference type="Google" id="ProtNLM"/>
    </source>
</evidence>
<organism evidence="2 3">
    <name type="scientific">Actinoplanes couchii</name>
    <dbReference type="NCBI Taxonomy" id="403638"/>
    <lineage>
        <taxon>Bacteria</taxon>
        <taxon>Bacillati</taxon>
        <taxon>Actinomycetota</taxon>
        <taxon>Actinomycetes</taxon>
        <taxon>Micromonosporales</taxon>
        <taxon>Micromonosporaceae</taxon>
        <taxon>Actinoplanes</taxon>
    </lineage>
</organism>
<name>A0ABQ3XD23_9ACTN</name>
<dbReference type="Proteomes" id="UP000612282">
    <property type="component" value="Unassembled WGS sequence"/>
</dbReference>
<dbReference type="RefSeq" id="WP_203797997.1">
    <property type="nucleotide sequence ID" value="NZ_BAAAQE010000034.1"/>
</dbReference>
<proteinExistence type="predicted"/>
<feature type="transmembrane region" description="Helical" evidence="1">
    <location>
        <begin position="44"/>
        <end position="63"/>
    </location>
</feature>
<evidence type="ECO:0000313" key="3">
    <source>
        <dbReference type="Proteomes" id="UP000612282"/>
    </source>
</evidence>
<keyword evidence="1" id="KW-0472">Membrane</keyword>